<dbReference type="PANTHER" id="PTHR32182:SF22">
    <property type="entry name" value="ATP-DEPENDENT ENDONUCLEASE, OLD FAMILY-RELATED"/>
    <property type="match status" value="1"/>
</dbReference>
<evidence type="ECO:0000313" key="3">
    <source>
        <dbReference type="EMBL" id="MDN4161075.1"/>
    </source>
</evidence>
<name>A0ABT8ESG6_9ACTN</name>
<dbReference type="Proteomes" id="UP001168537">
    <property type="component" value="Unassembled WGS sequence"/>
</dbReference>
<keyword evidence="2" id="KW-0175">Coiled coil</keyword>
<keyword evidence="4" id="KW-1185">Reference proteome</keyword>
<keyword evidence="3" id="KW-0547">Nucleotide-binding</keyword>
<feature type="coiled-coil region" evidence="2">
    <location>
        <begin position="707"/>
        <end position="762"/>
    </location>
</feature>
<gene>
    <name evidence="3" type="ORF">QWY29_06870</name>
</gene>
<protein>
    <submittedName>
        <fullName evidence="3">ATP-binding protein</fullName>
    </submittedName>
</protein>
<proteinExistence type="predicted"/>
<dbReference type="Pfam" id="PF13555">
    <property type="entry name" value="AAA_29"/>
    <property type="match status" value="1"/>
</dbReference>
<keyword evidence="3" id="KW-0067">ATP-binding</keyword>
<organism evidence="3 4">
    <name type="scientific">Nocardioides abyssi</name>
    <dbReference type="NCBI Taxonomy" id="3058370"/>
    <lineage>
        <taxon>Bacteria</taxon>
        <taxon>Bacillati</taxon>
        <taxon>Actinomycetota</taxon>
        <taxon>Actinomycetes</taxon>
        <taxon>Propionibacteriales</taxon>
        <taxon>Nocardioidaceae</taxon>
        <taxon>Nocardioides</taxon>
    </lineage>
</organism>
<reference evidence="3" key="1">
    <citation type="submission" date="2023-06" db="EMBL/GenBank/DDBJ databases">
        <title>Draft genome sequence of Nocardioides sp. SOB72.</title>
        <authorList>
            <person name="Zhang G."/>
        </authorList>
    </citation>
    <scope>NUCLEOTIDE SEQUENCE</scope>
    <source>
        <strain evidence="3">SOB72</strain>
    </source>
</reference>
<evidence type="ECO:0000256" key="2">
    <source>
        <dbReference type="SAM" id="Coils"/>
    </source>
</evidence>
<dbReference type="InterPro" id="IPR027417">
    <property type="entry name" value="P-loop_NTPase"/>
</dbReference>
<dbReference type="Pfam" id="PF13558">
    <property type="entry name" value="SbcC_Walker_B"/>
    <property type="match status" value="1"/>
</dbReference>
<evidence type="ECO:0000256" key="1">
    <source>
        <dbReference type="ARBA" id="ARBA00023236"/>
    </source>
</evidence>
<comment type="caution">
    <text evidence="3">The sequence shown here is derived from an EMBL/GenBank/DDBJ whole genome shotgun (WGS) entry which is preliminary data.</text>
</comment>
<sequence>MSAHTGDEPLLYLAGATDGTTQWRVESLQLLNWGGFDNHHTVTFAPTITLLSGASGTGKSTLLDAYIAVMMDSGTAFNGASNDATIGRVRGADQRSLVSYLRGKMDTARDITGELTDQVLRGGDGDTWGALAVTFIDDHQHRYTVARLFYVPRTAVKDSDLTRKMCTIDGTVNLLDMEPFVPDKFDKRQVEGRFPNLQMHDSYGQFSQAFFTRLGIGAHGDGTKALKLLANIQGGQRVSTVDDLYKRLVLEKPVTYERADEAVESFVGYETTYKEMETDQKKVDILQDIPAWHQAREAALENERLIDTFGVTQTGDTPLLIWELTMTDDLLGVAADNNHTARGLAEAEKTAAQEHLNKVEVQFRSVAEDLSNNESHALIRRYDDDINRLGTDLADAERARDTFTRQTSRLNLTLDTEDDFTAAQTASRTWLSGFDEREKEATETKNSLLREQFAPLEEKKNLGEERRDLAGGRQGRMDPALHRARLEIADAAGIDPSELPFVGELLDVPAEHQQWRQAIETTLFGISRVMLVNADDLDHLSASIDGERISHRINFQGVDLKPFTDRRTDPRYVSGKVTYKNSPYTAWVQDRITAPNTDALCVDTPADLSGDGRRVTINGQTRRGREGAHGELKAPFVIGFSSKERIEEIDARLAEIEQELLALTPRLKAADDAYRALYEDKKAHETVVDTLWRDIDTAGINGELADLRAKRQQVLDADDTLKELQTTHDRLEQEVKDAGGRLHEATRKLKELKEEAEAIGDRRDATYTRLRAIETAQQVFLTDEQAAYLTREYAEVATVGDLDGIREGVKRLKSRLLKQGEEARGRVTELTGRLEGAFNRYLKEWPDAANNLSPSVENYPSFRRILDTLIETGLHDRRKDWQRRLTEWSSKHLVLLAGAYSLAISDIHARLDPVNTILKTLPFGAHQYRLRIDLRELQRDDIVRFKKELGLLARAKVSELSEERLEGWFKRLSRFMGLIRKENNRGTKDRDYFLDVTKHIEISAVAYDDAGIDRVTYTSLGGKSGGESQELVAFIVGAALRFQLGDEENTRPRFAPVFLDEGFVKADSEFAGRSVDAWKGLGFQLIIGAPYGQFTALEPHADLVLWMAKDQATSKSAVAVIPPTERKAIARLRDREATA</sequence>
<dbReference type="EMBL" id="JAUHJR010000002">
    <property type="protein sequence ID" value="MDN4161075.1"/>
    <property type="molecule type" value="Genomic_DNA"/>
</dbReference>
<dbReference type="GO" id="GO:0005524">
    <property type="term" value="F:ATP binding"/>
    <property type="evidence" value="ECO:0007669"/>
    <property type="project" value="UniProtKB-KW"/>
</dbReference>
<dbReference type="PANTHER" id="PTHR32182">
    <property type="entry name" value="DNA REPLICATION AND REPAIR PROTEIN RECF"/>
    <property type="match status" value="1"/>
</dbReference>
<evidence type="ECO:0000313" key="4">
    <source>
        <dbReference type="Proteomes" id="UP001168537"/>
    </source>
</evidence>
<keyword evidence="1" id="KW-0227">DNA damage</keyword>
<dbReference type="Gene3D" id="3.40.50.300">
    <property type="entry name" value="P-loop containing nucleotide triphosphate hydrolases"/>
    <property type="match status" value="1"/>
</dbReference>
<dbReference type="RefSeq" id="WP_300959956.1">
    <property type="nucleotide sequence ID" value="NZ_JAUHJR010000002.1"/>
</dbReference>
<accession>A0ABT8ESG6</accession>
<keyword evidence="1" id="KW-0742">SOS response</keyword>
<dbReference type="SUPFAM" id="SSF52540">
    <property type="entry name" value="P-loop containing nucleoside triphosphate hydrolases"/>
    <property type="match status" value="1"/>
</dbReference>